<organism evidence="17 18">
    <name type="scientific">Nephila pilipes</name>
    <name type="common">Giant wood spider</name>
    <name type="synonym">Nephila maculata</name>
    <dbReference type="NCBI Taxonomy" id="299642"/>
    <lineage>
        <taxon>Eukaryota</taxon>
        <taxon>Metazoa</taxon>
        <taxon>Ecdysozoa</taxon>
        <taxon>Arthropoda</taxon>
        <taxon>Chelicerata</taxon>
        <taxon>Arachnida</taxon>
        <taxon>Araneae</taxon>
        <taxon>Araneomorphae</taxon>
        <taxon>Entelegynae</taxon>
        <taxon>Araneoidea</taxon>
        <taxon>Nephilidae</taxon>
        <taxon>Nephila</taxon>
    </lineage>
</organism>
<keyword evidence="7" id="KW-0408">Iron</keyword>
<dbReference type="Pfam" id="PF24858">
    <property type="entry name" value="AGMP_C"/>
    <property type="match status" value="1"/>
</dbReference>
<feature type="domain" description="Alkylglycerol monooxygenase C-terminal" evidence="16">
    <location>
        <begin position="165"/>
        <end position="234"/>
    </location>
</feature>
<dbReference type="EC" id="1.14.16.5" evidence="11"/>
<dbReference type="PANTHER" id="PTHR21624">
    <property type="entry name" value="STEROL DESATURASE-RELATED PROTEIN"/>
    <property type="match status" value="1"/>
</dbReference>
<name>A0A8X6Q542_NEPPI</name>
<keyword evidence="17" id="KW-0503">Monooxygenase</keyword>
<gene>
    <name evidence="17" type="primary">agmo</name>
    <name evidence="17" type="ORF">NPIL_445561</name>
</gene>
<evidence type="ECO:0000256" key="1">
    <source>
        <dbReference type="ARBA" id="ARBA00001962"/>
    </source>
</evidence>
<reference evidence="17" key="1">
    <citation type="submission" date="2020-08" db="EMBL/GenBank/DDBJ databases">
        <title>Multicomponent nature underlies the extraordinary mechanical properties of spider dragline silk.</title>
        <authorList>
            <person name="Kono N."/>
            <person name="Nakamura H."/>
            <person name="Mori M."/>
            <person name="Yoshida Y."/>
            <person name="Ohtoshi R."/>
            <person name="Malay A.D."/>
            <person name="Moran D.A.P."/>
            <person name="Tomita M."/>
            <person name="Numata K."/>
            <person name="Arakawa K."/>
        </authorList>
    </citation>
    <scope>NUCLEOTIDE SEQUENCE</scope>
</reference>
<evidence type="ECO:0000256" key="12">
    <source>
        <dbReference type="ARBA" id="ARBA00040992"/>
    </source>
</evidence>
<dbReference type="InterPro" id="IPR056853">
    <property type="entry name" value="AGMP_C"/>
</dbReference>
<keyword evidence="9 14" id="KW-0472">Membrane</keyword>
<dbReference type="Pfam" id="PF04116">
    <property type="entry name" value="FA_hydroxylase"/>
    <property type="match status" value="1"/>
</dbReference>
<dbReference type="OrthoDB" id="6354873at2759"/>
<keyword evidence="3 14" id="KW-0812">Transmembrane</keyword>
<dbReference type="GO" id="GO:0005789">
    <property type="term" value="C:endoplasmic reticulum membrane"/>
    <property type="evidence" value="ECO:0007669"/>
    <property type="project" value="UniProtKB-SubCell"/>
</dbReference>
<protein>
    <recommendedName>
        <fullName evidence="12">Alkylglycerol monooxygenase</fullName>
        <ecNumber evidence="11">1.14.16.5</ecNumber>
    </recommendedName>
</protein>
<sequence>MPMALAIPPTTYLVHYQISIIYQYWLHTEIIGKLPAPIEYVLSTPSHHRAHHGRNRRYIDKNFGGFLIIWDRIFGTFEAEDPDEKPLYGITTQMKSYNPLVIQTQPFIKLYKRIWEYDSLKDRLSVIFKGPGWSPGKPWVGNIEDIPHPTPDIPKYDPQMPLWSKYYTIVHFFFVVNAYFMLALNISILSKITIWTAASFICYSSISMGFVLDNSQYGPHLEILRCLIYFLVDKIVISEVRRFGIASVTVMYANRTLGILSLAYWISLYLFYNLRRIYKEKNL</sequence>
<feature type="transmembrane region" description="Helical" evidence="14">
    <location>
        <begin position="166"/>
        <end position="186"/>
    </location>
</feature>
<keyword evidence="4" id="KW-0256">Endoplasmic reticulum</keyword>
<evidence type="ECO:0000259" key="16">
    <source>
        <dbReference type="Pfam" id="PF24858"/>
    </source>
</evidence>
<evidence type="ECO:0000256" key="3">
    <source>
        <dbReference type="ARBA" id="ARBA00022692"/>
    </source>
</evidence>
<dbReference type="GO" id="GO:0008610">
    <property type="term" value="P:lipid biosynthetic process"/>
    <property type="evidence" value="ECO:0007669"/>
    <property type="project" value="InterPro"/>
</dbReference>
<accession>A0A8X6Q542</accession>
<comment type="caution">
    <text evidence="17">The sequence shown here is derived from an EMBL/GenBank/DDBJ whole genome shotgun (WGS) entry which is preliminary data.</text>
</comment>
<keyword evidence="5 14" id="KW-1133">Transmembrane helix</keyword>
<keyword evidence="18" id="KW-1185">Reference proteome</keyword>
<dbReference type="PANTHER" id="PTHR21624:SF1">
    <property type="entry name" value="ALKYLGLYCEROL MONOOXYGENASE"/>
    <property type="match status" value="1"/>
</dbReference>
<evidence type="ECO:0000256" key="4">
    <source>
        <dbReference type="ARBA" id="ARBA00022824"/>
    </source>
</evidence>
<evidence type="ECO:0000256" key="2">
    <source>
        <dbReference type="ARBA" id="ARBA00004477"/>
    </source>
</evidence>
<comment type="catalytic activity">
    <reaction evidence="13">
        <text>1-O-(1,2-saturated-alkyl)-sn-glycerol + (6R)-L-erythro-5,6,7,8-tetrahydrobiopterin + O2 = a 1-(1-hydroxyalkyl)-sn-glycerol + (6R)-L-erythro-6,7-dihydrobiopterin + H2O</text>
        <dbReference type="Rhea" id="RHEA:36255"/>
        <dbReference type="ChEBI" id="CHEBI:15377"/>
        <dbReference type="ChEBI" id="CHEBI:15379"/>
        <dbReference type="ChEBI" id="CHEBI:43120"/>
        <dbReference type="ChEBI" id="CHEBI:59560"/>
        <dbReference type="ChEBI" id="CHEBI:73418"/>
        <dbReference type="ChEBI" id="CHEBI:83957"/>
        <dbReference type="EC" id="1.14.16.5"/>
    </reaction>
</comment>
<evidence type="ECO:0000256" key="9">
    <source>
        <dbReference type="ARBA" id="ARBA00023136"/>
    </source>
</evidence>
<evidence type="ECO:0000259" key="15">
    <source>
        <dbReference type="Pfam" id="PF04116"/>
    </source>
</evidence>
<dbReference type="InterPro" id="IPR051689">
    <property type="entry name" value="Sterol_desaturase/TMEM195"/>
</dbReference>
<keyword evidence="6" id="KW-0560">Oxidoreductase</keyword>
<dbReference type="GO" id="GO:0005506">
    <property type="term" value="F:iron ion binding"/>
    <property type="evidence" value="ECO:0007669"/>
    <property type="project" value="InterPro"/>
</dbReference>
<feature type="transmembrane region" description="Helical" evidence="14">
    <location>
        <begin position="192"/>
        <end position="211"/>
    </location>
</feature>
<dbReference type="GO" id="GO:0050479">
    <property type="term" value="F:glyceryl-ether monooxygenase activity"/>
    <property type="evidence" value="ECO:0007669"/>
    <property type="project" value="UniProtKB-EC"/>
</dbReference>
<evidence type="ECO:0000256" key="8">
    <source>
        <dbReference type="ARBA" id="ARBA00023098"/>
    </source>
</evidence>
<comment type="cofactor">
    <cofactor evidence="1">
        <name>Fe cation</name>
        <dbReference type="ChEBI" id="CHEBI:24875"/>
    </cofactor>
</comment>
<proteinExistence type="inferred from homology"/>
<keyword evidence="8" id="KW-0443">Lipid metabolism</keyword>
<comment type="subcellular location">
    <subcellularLocation>
        <location evidence="2">Endoplasmic reticulum membrane</location>
        <topology evidence="2">Multi-pass membrane protein</topology>
    </subcellularLocation>
</comment>
<evidence type="ECO:0000313" key="17">
    <source>
        <dbReference type="EMBL" id="GFT96540.1"/>
    </source>
</evidence>
<evidence type="ECO:0000256" key="11">
    <source>
        <dbReference type="ARBA" id="ARBA00039026"/>
    </source>
</evidence>
<dbReference type="GO" id="GO:0006643">
    <property type="term" value="P:membrane lipid metabolic process"/>
    <property type="evidence" value="ECO:0007669"/>
    <property type="project" value="TreeGrafter"/>
</dbReference>
<feature type="transmembrane region" description="Helical" evidence="14">
    <location>
        <begin position="252"/>
        <end position="272"/>
    </location>
</feature>
<evidence type="ECO:0000256" key="5">
    <source>
        <dbReference type="ARBA" id="ARBA00022989"/>
    </source>
</evidence>
<dbReference type="EMBL" id="BMAW01075380">
    <property type="protein sequence ID" value="GFT96540.1"/>
    <property type="molecule type" value="Genomic_DNA"/>
</dbReference>
<evidence type="ECO:0000256" key="10">
    <source>
        <dbReference type="ARBA" id="ARBA00038190"/>
    </source>
</evidence>
<dbReference type="AlphaFoldDB" id="A0A8X6Q542"/>
<evidence type="ECO:0000313" key="18">
    <source>
        <dbReference type="Proteomes" id="UP000887013"/>
    </source>
</evidence>
<evidence type="ECO:0000256" key="13">
    <source>
        <dbReference type="ARBA" id="ARBA00047556"/>
    </source>
</evidence>
<dbReference type="Proteomes" id="UP000887013">
    <property type="component" value="Unassembled WGS sequence"/>
</dbReference>
<evidence type="ECO:0000256" key="7">
    <source>
        <dbReference type="ARBA" id="ARBA00023004"/>
    </source>
</evidence>
<evidence type="ECO:0000256" key="14">
    <source>
        <dbReference type="SAM" id="Phobius"/>
    </source>
</evidence>
<dbReference type="InterPro" id="IPR006694">
    <property type="entry name" value="Fatty_acid_hydroxylase"/>
</dbReference>
<evidence type="ECO:0000256" key="6">
    <source>
        <dbReference type="ARBA" id="ARBA00023002"/>
    </source>
</evidence>
<comment type="similarity">
    <text evidence="10">Belongs to the sterol desaturase family. TMEM195 subfamily.</text>
</comment>
<feature type="domain" description="Fatty acid hydroxylase" evidence="15">
    <location>
        <begin position="2"/>
        <end position="76"/>
    </location>
</feature>